<dbReference type="AlphaFoldDB" id="A0AAE1GYN0"/>
<gene>
    <name evidence="1" type="ORF">KUF71_021217</name>
</gene>
<evidence type="ECO:0000313" key="2">
    <source>
        <dbReference type="Proteomes" id="UP001219518"/>
    </source>
</evidence>
<accession>A0AAE1GYN0</accession>
<proteinExistence type="predicted"/>
<evidence type="ECO:0000313" key="1">
    <source>
        <dbReference type="EMBL" id="KAK3911489.1"/>
    </source>
</evidence>
<protein>
    <submittedName>
        <fullName evidence="1">Imidazolonepropionase</fullName>
    </submittedName>
</protein>
<dbReference type="Proteomes" id="UP001219518">
    <property type="component" value="Unassembled WGS sequence"/>
</dbReference>
<sequence>MFNFTVFDTRLKEGHCYIWTETDGHKGPNEIGTSLLDFIDKKVSEGIKEFSFYSDAPTGQNRNRMIFSMYLFASAKYKVNIHHRYNFRDELSSLEVTMKTGVMPDMASFQFPYAYSGKFPLSKNKASDIRELCKKHAIPTQYHNVYESYLNIQEATNADDEADE</sequence>
<comment type="caution">
    <text evidence="1">The sequence shown here is derived from an EMBL/GenBank/DDBJ whole genome shotgun (WGS) entry which is preliminary data.</text>
</comment>
<reference evidence="1" key="1">
    <citation type="submission" date="2021-07" db="EMBL/GenBank/DDBJ databases">
        <authorList>
            <person name="Catto M.A."/>
            <person name="Jacobson A."/>
            <person name="Kennedy G."/>
            <person name="Labadie P."/>
            <person name="Hunt B.G."/>
            <person name="Srinivasan R."/>
        </authorList>
    </citation>
    <scope>NUCLEOTIDE SEQUENCE</scope>
    <source>
        <strain evidence="1">PL_HMW_Pooled</strain>
        <tissue evidence="1">Head</tissue>
    </source>
</reference>
<reference evidence="1" key="2">
    <citation type="journal article" date="2023" name="BMC Genomics">
        <title>Pest status, molecular evolution, and epigenetic factors derived from the genome assembly of Frankliniella fusca, a thysanopteran phytovirus vector.</title>
        <authorList>
            <person name="Catto M.A."/>
            <person name="Labadie P.E."/>
            <person name="Jacobson A.L."/>
            <person name="Kennedy G.G."/>
            <person name="Srinivasan R."/>
            <person name="Hunt B.G."/>
        </authorList>
    </citation>
    <scope>NUCLEOTIDE SEQUENCE</scope>
    <source>
        <strain evidence="1">PL_HMW_Pooled</strain>
    </source>
</reference>
<dbReference type="EMBL" id="JAHWGI010000268">
    <property type="protein sequence ID" value="KAK3911489.1"/>
    <property type="molecule type" value="Genomic_DNA"/>
</dbReference>
<organism evidence="1 2">
    <name type="scientific">Frankliniella fusca</name>
    <dbReference type="NCBI Taxonomy" id="407009"/>
    <lineage>
        <taxon>Eukaryota</taxon>
        <taxon>Metazoa</taxon>
        <taxon>Ecdysozoa</taxon>
        <taxon>Arthropoda</taxon>
        <taxon>Hexapoda</taxon>
        <taxon>Insecta</taxon>
        <taxon>Pterygota</taxon>
        <taxon>Neoptera</taxon>
        <taxon>Paraneoptera</taxon>
        <taxon>Thysanoptera</taxon>
        <taxon>Terebrantia</taxon>
        <taxon>Thripoidea</taxon>
        <taxon>Thripidae</taxon>
        <taxon>Frankliniella</taxon>
    </lineage>
</organism>
<keyword evidence="2" id="KW-1185">Reference proteome</keyword>
<name>A0AAE1GYN0_9NEOP</name>